<sequence length="493" mass="57481">MTVQINPYQPFQVRICHVLTTVQLQILTQLYQPIVGTESLGLYLTLINQPLEEGYWSYRQMHSRLVLAMNIGIKDIDEARQQLEAVGLIKTYRDKASHESYQRQTLIYDIQAPLTAEGFFKHPQLSTVLFYQIGDEAYYSLIKNWRQEELDLSHLSEISQPFTAVYSDMNLSVRRQELMEAIEGIQFKESVNPNQEMVDLETIDFNFDLYFQILQSDNVDINTMSHGILEQVAMIGHYFQLDEQAMAQVTKLAQNALTGQIDIGNLRTYAQKYQYFSPRKQGVEPQQLESNQSHDADTLRKEELSNQYPHFTNEELDIVIICEGLEPANFLQQMKESTGGFVTSEEQFYLRDLSQRSKLSDAVLNMLIYYLIVFRRRPTFEKGFSSRTANEWQQQNIKDPAQALDYLLTQKQMKEKQSEMRNKQIQQKSSWSQTKAKSRRQETIPSWLKEQSTSEGERTDQIESLAEKDQQADPQSEDALRQRLRQVLKKDVN</sequence>
<dbReference type="InterPro" id="IPR058660">
    <property type="entry name" value="WHD_DnaB"/>
</dbReference>
<name>A0ABS0LRG0_9LACT</name>
<evidence type="ECO:0000259" key="3">
    <source>
        <dbReference type="Pfam" id="PF07261"/>
    </source>
</evidence>
<feature type="region of interest" description="Disordered" evidence="2">
    <location>
        <begin position="415"/>
        <end position="493"/>
    </location>
</feature>
<dbReference type="Pfam" id="PF07261">
    <property type="entry name" value="DnaB_2"/>
    <property type="match status" value="1"/>
</dbReference>
<keyword evidence="6" id="KW-1185">Reference proteome</keyword>
<feature type="domain" description="Replicative helicase loading/DNA remodeling protein DnaB N-terminal winged helix" evidence="4">
    <location>
        <begin position="6"/>
        <end position="271"/>
    </location>
</feature>
<organism evidence="5 6">
    <name type="scientific">Facklamia lactis</name>
    <dbReference type="NCBI Taxonomy" id="2749967"/>
    <lineage>
        <taxon>Bacteria</taxon>
        <taxon>Bacillati</taxon>
        <taxon>Bacillota</taxon>
        <taxon>Bacilli</taxon>
        <taxon>Lactobacillales</taxon>
        <taxon>Aerococcaceae</taxon>
        <taxon>Facklamia</taxon>
    </lineage>
</organism>
<reference evidence="5 6" key="1">
    <citation type="submission" date="2020-07" db="EMBL/GenBank/DDBJ databases">
        <title>Facklamia lactis sp. nov., isolated from raw milk.</title>
        <authorList>
            <person name="Doll E.V."/>
            <person name="Huptas C."/>
            <person name="Staib L."/>
            <person name="Wenning M."/>
            <person name="Scherer S."/>
        </authorList>
    </citation>
    <scope>NUCLEOTIDE SEQUENCE [LARGE SCALE GENOMIC DNA]</scope>
    <source>
        <strain evidence="5 6">DSM 111018</strain>
    </source>
</reference>
<dbReference type="RefSeq" id="WP_197115666.1">
    <property type="nucleotide sequence ID" value="NZ_JACBXQ010000004.1"/>
</dbReference>
<dbReference type="InterPro" id="IPR006343">
    <property type="entry name" value="DnaB/C_C"/>
</dbReference>
<proteinExistence type="inferred from homology"/>
<evidence type="ECO:0000256" key="1">
    <source>
        <dbReference type="ARBA" id="ARBA00093462"/>
    </source>
</evidence>
<evidence type="ECO:0000256" key="2">
    <source>
        <dbReference type="SAM" id="MobiDB-lite"/>
    </source>
</evidence>
<comment type="similarity">
    <text evidence="1">Belongs to the DnaB/DnaD family.</text>
</comment>
<protein>
    <submittedName>
        <fullName evidence="5">DnaD domain protein</fullName>
    </submittedName>
</protein>
<accession>A0ABS0LRG0</accession>
<feature type="domain" description="DnaB/C C-terminal" evidence="3">
    <location>
        <begin position="332"/>
        <end position="406"/>
    </location>
</feature>
<comment type="caution">
    <text evidence="5">The sequence shown here is derived from an EMBL/GenBank/DDBJ whole genome shotgun (WGS) entry which is preliminary data.</text>
</comment>
<dbReference type="EMBL" id="JACBXQ010000004">
    <property type="protein sequence ID" value="MBG9986751.1"/>
    <property type="molecule type" value="Genomic_DNA"/>
</dbReference>
<evidence type="ECO:0000259" key="4">
    <source>
        <dbReference type="Pfam" id="PF25888"/>
    </source>
</evidence>
<evidence type="ECO:0000313" key="6">
    <source>
        <dbReference type="Proteomes" id="UP000721415"/>
    </source>
</evidence>
<dbReference type="Pfam" id="PF25888">
    <property type="entry name" value="WHD_DnaB"/>
    <property type="match status" value="1"/>
</dbReference>
<feature type="compositionally biased region" description="Polar residues" evidence="2">
    <location>
        <begin position="423"/>
        <end position="435"/>
    </location>
</feature>
<dbReference type="Proteomes" id="UP000721415">
    <property type="component" value="Unassembled WGS sequence"/>
</dbReference>
<gene>
    <name evidence="5" type="ORF">HZY91_07555</name>
</gene>
<evidence type="ECO:0000313" key="5">
    <source>
        <dbReference type="EMBL" id="MBG9986751.1"/>
    </source>
</evidence>
<feature type="compositionally biased region" description="Basic and acidic residues" evidence="2">
    <location>
        <begin position="455"/>
        <end position="471"/>
    </location>
</feature>